<feature type="coiled-coil region" evidence="1">
    <location>
        <begin position="5"/>
        <end position="60"/>
    </location>
</feature>
<dbReference type="GeneID" id="72070880"/>
<evidence type="ECO:0000256" key="1">
    <source>
        <dbReference type="SAM" id="Coils"/>
    </source>
</evidence>
<keyword evidence="1" id="KW-0175">Coiled coil</keyword>
<accession>A0A9Q8QPV1</accession>
<organism evidence="2 3">
    <name type="scientific">Purpureocillium takamizusanense</name>
    <dbReference type="NCBI Taxonomy" id="2060973"/>
    <lineage>
        <taxon>Eukaryota</taxon>
        <taxon>Fungi</taxon>
        <taxon>Dikarya</taxon>
        <taxon>Ascomycota</taxon>
        <taxon>Pezizomycotina</taxon>
        <taxon>Sordariomycetes</taxon>
        <taxon>Hypocreomycetidae</taxon>
        <taxon>Hypocreales</taxon>
        <taxon>Ophiocordycipitaceae</taxon>
        <taxon>Purpureocillium</taxon>
    </lineage>
</organism>
<evidence type="ECO:0000313" key="2">
    <source>
        <dbReference type="EMBL" id="UNI23096.1"/>
    </source>
</evidence>
<dbReference type="AlphaFoldDB" id="A0A9Q8QPV1"/>
<gene>
    <name evidence="2" type="ORF">JDV02_008935</name>
</gene>
<protein>
    <submittedName>
        <fullName evidence="2">Uncharacterized protein</fullName>
    </submittedName>
</protein>
<dbReference type="Proteomes" id="UP000829364">
    <property type="component" value="Chromosome 9"/>
</dbReference>
<dbReference type="KEGG" id="ptkz:JDV02_008935"/>
<dbReference type="RefSeq" id="XP_047846577.1">
    <property type="nucleotide sequence ID" value="XM_047990568.1"/>
</dbReference>
<evidence type="ECO:0000313" key="3">
    <source>
        <dbReference type="Proteomes" id="UP000829364"/>
    </source>
</evidence>
<proteinExistence type="predicted"/>
<dbReference type="OrthoDB" id="10584787at2759"/>
<reference evidence="2" key="1">
    <citation type="submission" date="2021-11" db="EMBL/GenBank/DDBJ databases">
        <title>Purpureocillium_takamizusanense_genome.</title>
        <authorList>
            <person name="Nguyen N.-H."/>
        </authorList>
    </citation>
    <scope>NUCLEOTIDE SEQUENCE</scope>
    <source>
        <strain evidence="2">PT3</strain>
    </source>
</reference>
<name>A0A9Q8QPV1_9HYPO</name>
<keyword evidence="3" id="KW-1185">Reference proteome</keyword>
<sequence>MSTETAELQRQLASFQCQAERLRAERDDTAREIASTERLIREALRENERLARQLGRLQERFQGRQARRFWPM</sequence>
<dbReference type="EMBL" id="CP086362">
    <property type="protein sequence ID" value="UNI23096.1"/>
    <property type="molecule type" value="Genomic_DNA"/>
</dbReference>